<reference evidence="3" key="1">
    <citation type="journal article" date="2016" name="PLoS ONE">
        <title>A Deep Insight into the Sialome of Male and Female Aedes aegypti Mosquitoes.</title>
        <authorList>
            <person name="Ribeiro J.M."/>
            <person name="Martin-Martin I."/>
            <person name="Arca B."/>
            <person name="Calvo E."/>
        </authorList>
    </citation>
    <scope>NUCLEOTIDE SEQUENCE</scope>
    <source>
        <strain evidence="3">Liverpool</strain>
        <tissue evidence="3">Salivary glands</tissue>
    </source>
</reference>
<dbReference type="EMBL" id="GDUN01000610">
    <property type="protein sequence ID" value="JAN95309.1"/>
    <property type="molecule type" value="mRNA"/>
</dbReference>
<dbReference type="PROSITE" id="PS50003">
    <property type="entry name" value="PH_DOMAIN"/>
    <property type="match status" value="1"/>
</dbReference>
<dbReference type="PANTHER" id="PTHR17271">
    <property type="entry name" value="PLECKSTRIN HOMOLOGY PH DOMAIN-CONTAINING PROTEIN"/>
    <property type="match status" value="1"/>
</dbReference>
<feature type="compositionally biased region" description="Low complexity" evidence="1">
    <location>
        <begin position="160"/>
        <end position="193"/>
    </location>
</feature>
<evidence type="ECO:0000313" key="3">
    <source>
        <dbReference type="EMBL" id="JAN95309.1"/>
    </source>
</evidence>
<organism evidence="3">
    <name type="scientific">Aedes aegypti</name>
    <name type="common">Yellowfever mosquito</name>
    <name type="synonym">Culex aegypti</name>
    <dbReference type="NCBI Taxonomy" id="7159"/>
    <lineage>
        <taxon>Eukaryota</taxon>
        <taxon>Metazoa</taxon>
        <taxon>Ecdysozoa</taxon>
        <taxon>Arthropoda</taxon>
        <taxon>Hexapoda</taxon>
        <taxon>Insecta</taxon>
        <taxon>Pterygota</taxon>
        <taxon>Neoptera</taxon>
        <taxon>Endopterygota</taxon>
        <taxon>Diptera</taxon>
        <taxon>Nematocera</taxon>
        <taxon>Culicoidea</taxon>
        <taxon>Culicidae</taxon>
        <taxon>Culicinae</taxon>
        <taxon>Aedini</taxon>
        <taxon>Aedes</taxon>
        <taxon>Stegomyia</taxon>
    </lineage>
</organism>
<dbReference type="AlphaFoldDB" id="A0A0N8ES30"/>
<dbReference type="PANTHER" id="PTHR17271:SF1">
    <property type="entry name" value="PROTEIN OUTSPREAD"/>
    <property type="match status" value="1"/>
</dbReference>
<evidence type="ECO:0000259" key="2">
    <source>
        <dbReference type="PROSITE" id="PS50003"/>
    </source>
</evidence>
<evidence type="ECO:0000256" key="1">
    <source>
        <dbReference type="SAM" id="MobiDB-lite"/>
    </source>
</evidence>
<proteinExistence type="evidence at transcript level"/>
<feature type="region of interest" description="Disordered" evidence="1">
    <location>
        <begin position="158"/>
        <end position="193"/>
    </location>
</feature>
<sequence length="233" mass="25862">RWQRRWFVLYDDGELTYSVDEHPETIPQAIIDMTKVLEVTTAEDVTSHPHSIAITAPERVTFVKGTCPEETKWWFNVLSAFPKSKGRHKRNATFPGGQATTILQSQRKSKKTVLSKLLVLCITGRNRHNSYHKDMLPSPVVANLEALTAPCSWNPAATDENNLNANNENSGPGNSTTTSTTTGSNLGGSNNSNNVNAKGKSLIVVRFSSNRILTILRGFIMGLWNVCWEAHKQ</sequence>
<dbReference type="Gene3D" id="2.30.29.30">
    <property type="entry name" value="Pleckstrin-homology domain (PH domain)/Phosphotyrosine-binding domain (PTB)"/>
    <property type="match status" value="1"/>
</dbReference>
<feature type="non-terminal residue" evidence="3">
    <location>
        <position position="1"/>
    </location>
</feature>
<dbReference type="GO" id="GO:0015629">
    <property type="term" value="C:actin cytoskeleton"/>
    <property type="evidence" value="ECO:0007669"/>
    <property type="project" value="TreeGrafter"/>
</dbReference>
<name>A0A0N8ES30_AEDAE</name>
<dbReference type="GO" id="GO:0051015">
    <property type="term" value="F:actin filament binding"/>
    <property type="evidence" value="ECO:0007669"/>
    <property type="project" value="TreeGrafter"/>
</dbReference>
<dbReference type="InterPro" id="IPR011993">
    <property type="entry name" value="PH-like_dom_sf"/>
</dbReference>
<dbReference type="InterPro" id="IPR001849">
    <property type="entry name" value="PH_domain"/>
</dbReference>
<dbReference type="VEuPathDB" id="VectorBase:AAEL019772"/>
<accession>A0A0N8ES30</accession>
<dbReference type="SUPFAM" id="SSF50729">
    <property type="entry name" value="PH domain-like"/>
    <property type="match status" value="1"/>
</dbReference>
<dbReference type="InterPro" id="IPR052223">
    <property type="entry name" value="Actin_Cytoskeleton_Reg"/>
</dbReference>
<dbReference type="Pfam" id="PF00169">
    <property type="entry name" value="PH"/>
    <property type="match status" value="1"/>
</dbReference>
<feature type="domain" description="PH" evidence="2">
    <location>
        <begin position="1"/>
        <end position="83"/>
    </location>
</feature>
<protein>
    <submittedName>
        <fullName evidence="3">Putative myosin phosphatase rho-interacting protein</fullName>
    </submittedName>
</protein>